<dbReference type="Proteomes" id="UP000288096">
    <property type="component" value="Unassembled WGS sequence"/>
</dbReference>
<gene>
    <name evidence="2" type="ORF">DENIS_3792</name>
</gene>
<evidence type="ECO:0000256" key="1">
    <source>
        <dbReference type="SAM" id="Coils"/>
    </source>
</evidence>
<dbReference type="AlphaFoldDB" id="A0A401G0R6"/>
<dbReference type="SUPFAM" id="SSF52540">
    <property type="entry name" value="P-loop containing nucleoside triphosphate hydrolases"/>
    <property type="match status" value="1"/>
</dbReference>
<evidence type="ECO:0000313" key="3">
    <source>
        <dbReference type="Proteomes" id="UP000288096"/>
    </source>
</evidence>
<dbReference type="InterPro" id="IPR027417">
    <property type="entry name" value="P-loop_NTPase"/>
</dbReference>
<proteinExistence type="predicted"/>
<sequence>MTVPAINEEIVRNRRKRADALRQIIRTCRDLGRKLEALNGALRHLEGLEAPEIRDAGTDLSQLSRELSDLERRVEIRHERFQSGLITVSIAGLEKAGKTTFLRSLTGIDALPAFDERCTAVCCELHYAEDRSDFDIAFYTGAEFAERVLKPVFETIAGGLPEPLRAACVPPASSAEFVNMPLPPADALPGGTTAFKLLSDLRTLQAHFRECRVNLDHPPLLRRPLAELREWVSYGQARVDAADENRRARHLARVAAAKICRIYTRFRGGSPHLRWIDTPGVDDPNRRARELTLAAIAEETDLLVVASRPGATPSPNENFHNFWDSVSRQPDEIDLMNRMLFVLNCDRRVDPDGENIQIHRKYLTDAGVPRHLFVGPLEAVRPEDAAILMEKVNDHLGAHLSDQDDQAVLAFRNRLRNIQARIRLFHDTLADARPSDAGLHDLETEAFHKWFHWYGGGRDTGFWTELVAALDRATREIPEDARIRESETTLNAIFAQEAEALESRIPSPEALEDYVVQHRGENPVPGGMRTLSIFFSDLVNRLASEVQEFGPIMQDKLLRVLSDAGLAPLMAGEDTAEKLASLLAHLDGTESPVIEVLRETLELPRNLKYVIRYELRPAVDFCDPTLWNPGEDAWNRLREMVAANGGPADRLAMFEICKYPPVSDSRERDHENLRKIAGNAILAVQAALSNERYLPRRIADDFMRDCRVRLCFSPESEQEWRTLLFRNRGRLLAGTIGQIRARSERIRAFHQALNALTDGLP</sequence>
<keyword evidence="1" id="KW-0175">Coiled coil</keyword>
<comment type="caution">
    <text evidence="2">The sequence shown here is derived from an EMBL/GenBank/DDBJ whole genome shotgun (WGS) entry which is preliminary data.</text>
</comment>
<protein>
    <recommendedName>
        <fullName evidence="4">Dynamin family protein</fullName>
    </recommendedName>
</protein>
<keyword evidence="3" id="KW-1185">Reference proteome</keyword>
<reference evidence="3" key="1">
    <citation type="submission" date="2017-11" db="EMBL/GenBank/DDBJ databases">
        <authorList>
            <person name="Watanabe M."/>
            <person name="Kojima H."/>
        </authorList>
    </citation>
    <scope>NUCLEOTIDE SEQUENCE [LARGE SCALE GENOMIC DNA]</scope>
    <source>
        <strain evidence="3">Tokyo 01</strain>
    </source>
</reference>
<dbReference type="Gene3D" id="3.40.50.300">
    <property type="entry name" value="P-loop containing nucleotide triphosphate hydrolases"/>
    <property type="match status" value="1"/>
</dbReference>
<name>A0A401G0R6_9BACT</name>
<dbReference type="EMBL" id="BEXT01000001">
    <property type="protein sequence ID" value="GBC62815.1"/>
    <property type="molecule type" value="Genomic_DNA"/>
</dbReference>
<reference evidence="3" key="2">
    <citation type="submission" date="2019-01" db="EMBL/GenBank/DDBJ databases">
        <title>Genome sequence of Desulfonema ishimotonii strain Tokyo 01.</title>
        <authorList>
            <person name="Fukui M."/>
        </authorList>
    </citation>
    <scope>NUCLEOTIDE SEQUENCE [LARGE SCALE GENOMIC DNA]</scope>
    <source>
        <strain evidence="3">Tokyo 01</strain>
    </source>
</reference>
<organism evidence="2 3">
    <name type="scientific">Desulfonema ishimotonii</name>
    <dbReference type="NCBI Taxonomy" id="45657"/>
    <lineage>
        <taxon>Bacteria</taxon>
        <taxon>Pseudomonadati</taxon>
        <taxon>Thermodesulfobacteriota</taxon>
        <taxon>Desulfobacteria</taxon>
        <taxon>Desulfobacterales</taxon>
        <taxon>Desulfococcaceae</taxon>
        <taxon>Desulfonema</taxon>
    </lineage>
</organism>
<evidence type="ECO:0008006" key="4">
    <source>
        <dbReference type="Google" id="ProtNLM"/>
    </source>
</evidence>
<feature type="coiled-coil region" evidence="1">
    <location>
        <begin position="53"/>
        <end position="80"/>
    </location>
</feature>
<evidence type="ECO:0000313" key="2">
    <source>
        <dbReference type="EMBL" id="GBC62815.1"/>
    </source>
</evidence>
<accession>A0A401G0R6</accession>